<evidence type="ECO:0000313" key="3">
    <source>
        <dbReference type="EMBL" id="MBP1840308.1"/>
    </source>
</evidence>
<accession>A0A9X0YNV0</accession>
<keyword evidence="1" id="KW-0732">Signal</keyword>
<feature type="chain" id="PRO_5040904913" description="DUF5689 domain-containing protein" evidence="1">
    <location>
        <begin position="26"/>
        <end position="468"/>
    </location>
</feature>
<dbReference type="NCBIfam" id="NF038128">
    <property type="entry name" value="choice_anch_J"/>
    <property type="match status" value="1"/>
</dbReference>
<organism evidence="3 5">
    <name type="scientific">Formosa algae</name>
    <dbReference type="NCBI Taxonomy" id="225843"/>
    <lineage>
        <taxon>Bacteria</taxon>
        <taxon>Pseudomonadati</taxon>
        <taxon>Bacteroidota</taxon>
        <taxon>Flavobacteriia</taxon>
        <taxon>Flavobacteriales</taxon>
        <taxon>Flavobacteriaceae</taxon>
        <taxon>Formosa</taxon>
    </lineage>
</organism>
<sequence>MKRRNYIHKIWSVLLVAILVSCVQDDDFSVPNQLNETEQDKVIQIQDGLKNGTFKEISIEALKEQFVAGEVVQFASNSVVKGYVTSSDKTGNFYKEIYLQDQPSQPTSAINIILNQVDSYNQFNLGREVYIVLQDLYLGETASEILAIGGAEDGSRVDVLTEHQIKTHMFRTSETLEIVPLELNFSDINENYIGMFVEIHNVEFPEHLVGQSYFNAIDDFDTQRKIQRCEGFSYEEFILETSSFAAFKNEILPAENGIIKGLISKSYGGDDFVLVLNDTDDVEFTDSRCTPLNADDFTVIFEETFNDATDDAILDTEGWINFSERGQVLWTEQIYSKNGYAEFGTFGANDTSNVAWLISPGIFVDDNMNALLNFKMAQHHLDSVRNTVDVLISTDFNGTDVLNATWTEIDAKVPTKYDEWYAFKDSGLIDLSMYSGTLYIAFKVTGSGTNEALDGSYQLDDFRVLTEK</sequence>
<feature type="signal peptide" evidence="1">
    <location>
        <begin position="1"/>
        <end position="25"/>
    </location>
</feature>
<dbReference type="EMBL" id="JAUSUU010000001">
    <property type="protein sequence ID" value="MDQ0334172.1"/>
    <property type="molecule type" value="Genomic_DNA"/>
</dbReference>
<evidence type="ECO:0000313" key="5">
    <source>
        <dbReference type="Proteomes" id="UP001138672"/>
    </source>
</evidence>
<dbReference type="OrthoDB" id="1492759at2"/>
<dbReference type="Pfam" id="PF18942">
    <property type="entry name" value="DUF5689"/>
    <property type="match status" value="1"/>
</dbReference>
<gene>
    <name evidence="3" type="ORF">J2Z56_002236</name>
    <name evidence="4" type="ORF">J2Z57_000594</name>
</gene>
<dbReference type="Gene3D" id="2.60.120.200">
    <property type="match status" value="1"/>
</dbReference>
<dbReference type="RefSeq" id="WP_057783033.1">
    <property type="nucleotide sequence ID" value="NZ_JAGGJQ010000006.1"/>
</dbReference>
<keyword evidence="6" id="KW-1185">Reference proteome</keyword>
<dbReference type="InterPro" id="IPR043744">
    <property type="entry name" value="DUF5689"/>
</dbReference>
<proteinExistence type="predicted"/>
<protein>
    <recommendedName>
        <fullName evidence="2">DUF5689 domain-containing protein</fullName>
    </recommendedName>
</protein>
<dbReference type="Proteomes" id="UP001138672">
    <property type="component" value="Unassembled WGS sequence"/>
</dbReference>
<dbReference type="Proteomes" id="UP001231587">
    <property type="component" value="Unassembled WGS sequence"/>
</dbReference>
<dbReference type="AlphaFoldDB" id="A0A9X0YNV0"/>
<feature type="domain" description="DUF5689" evidence="2">
    <location>
        <begin position="56"/>
        <end position="282"/>
    </location>
</feature>
<evidence type="ECO:0000256" key="1">
    <source>
        <dbReference type="SAM" id="SignalP"/>
    </source>
</evidence>
<evidence type="ECO:0000313" key="6">
    <source>
        <dbReference type="Proteomes" id="UP001231587"/>
    </source>
</evidence>
<dbReference type="EMBL" id="JAGGJQ010000006">
    <property type="protein sequence ID" value="MBP1840308.1"/>
    <property type="molecule type" value="Genomic_DNA"/>
</dbReference>
<reference evidence="3" key="1">
    <citation type="submission" date="2021-03" db="EMBL/GenBank/DDBJ databases">
        <title>Genomic Encyclopedia of Type Strains, Phase IV (KMG-IV): sequencing the most valuable type-strain genomes for metagenomic binning, comparative biology and taxonomic classification.</title>
        <authorList>
            <person name="Goeker M."/>
        </authorList>
    </citation>
    <scope>NUCLEOTIDE SEQUENCE</scope>
    <source>
        <strain evidence="3">DSM 15523</strain>
        <strain evidence="4 6">DSM 16476</strain>
    </source>
</reference>
<evidence type="ECO:0000313" key="4">
    <source>
        <dbReference type="EMBL" id="MDQ0334172.1"/>
    </source>
</evidence>
<comment type="caution">
    <text evidence="3">The sequence shown here is derived from an EMBL/GenBank/DDBJ whole genome shotgun (WGS) entry which is preliminary data.</text>
</comment>
<name>A0A9X0YNV0_9FLAO</name>
<dbReference type="PROSITE" id="PS51257">
    <property type="entry name" value="PROKAR_LIPOPROTEIN"/>
    <property type="match status" value="1"/>
</dbReference>
<evidence type="ECO:0000259" key="2">
    <source>
        <dbReference type="Pfam" id="PF18942"/>
    </source>
</evidence>